<dbReference type="Ensembl" id="ENSNFUT00015030872.1">
    <property type="protein sequence ID" value="ENSNFUP00015029552.1"/>
    <property type="gene ID" value="ENSNFUG00015014375.1"/>
</dbReference>
<dbReference type="CDD" id="cd00063">
    <property type="entry name" value="FN3"/>
    <property type="match status" value="1"/>
</dbReference>
<evidence type="ECO:0000313" key="2">
    <source>
        <dbReference type="Ensembl" id="ENSNFUP00015029552.1"/>
    </source>
</evidence>
<dbReference type="InterPro" id="IPR013783">
    <property type="entry name" value="Ig-like_fold"/>
</dbReference>
<evidence type="ECO:0000259" key="1">
    <source>
        <dbReference type="PROSITE" id="PS50853"/>
    </source>
</evidence>
<feature type="domain" description="Fibronectin type-III" evidence="1">
    <location>
        <begin position="23"/>
        <end position="110"/>
    </location>
</feature>
<organism evidence="2 3">
    <name type="scientific">Nothobranchius furzeri</name>
    <name type="common">Turquoise killifish</name>
    <dbReference type="NCBI Taxonomy" id="105023"/>
    <lineage>
        <taxon>Eukaryota</taxon>
        <taxon>Metazoa</taxon>
        <taxon>Chordata</taxon>
        <taxon>Craniata</taxon>
        <taxon>Vertebrata</taxon>
        <taxon>Euteleostomi</taxon>
        <taxon>Actinopterygii</taxon>
        <taxon>Neopterygii</taxon>
        <taxon>Teleostei</taxon>
        <taxon>Neoteleostei</taxon>
        <taxon>Acanthomorphata</taxon>
        <taxon>Ovalentaria</taxon>
        <taxon>Atherinomorphae</taxon>
        <taxon>Cyprinodontiformes</taxon>
        <taxon>Nothobranchiidae</taxon>
        <taxon>Nothobranchius</taxon>
    </lineage>
</organism>
<sequence length="153" mass="16831">CNRLLQISTCILSSWAPVEGNMASNRASPRDLDPLPSVVQWEPSQGQVDRYHLTVTPNDGAGQSQGMIIPPGQTSTHIQQLEAGRLYDVLLVAEKGLVHSQPATTQVVPGKYRKCINQRPRESCGHTISSYSLNNLNRGTFGLNPWQHCQINS</sequence>
<reference evidence="2" key="2">
    <citation type="submission" date="2025-08" db="UniProtKB">
        <authorList>
            <consortium name="Ensembl"/>
        </authorList>
    </citation>
    <scope>IDENTIFICATION</scope>
</reference>
<dbReference type="InterPro" id="IPR036116">
    <property type="entry name" value="FN3_sf"/>
</dbReference>
<dbReference type="Proteomes" id="UP000694548">
    <property type="component" value="Chromosome sgr19"/>
</dbReference>
<dbReference type="AlphaFoldDB" id="A0A8C6M676"/>
<accession>A0A8C6M676</accession>
<reference evidence="2" key="1">
    <citation type="submission" date="2014-08" db="EMBL/GenBank/DDBJ databases">
        <authorList>
            <person name="Senf B."/>
            <person name="Petzold A."/>
            <person name="Downie B.R."/>
            <person name="Koch P."/>
            <person name="Platzer M."/>
        </authorList>
    </citation>
    <scope>NUCLEOTIDE SEQUENCE [LARGE SCALE GENOMIC DNA]</scope>
    <source>
        <strain evidence="2">GRZ</strain>
    </source>
</reference>
<proteinExistence type="predicted"/>
<evidence type="ECO:0000313" key="3">
    <source>
        <dbReference type="Proteomes" id="UP000694548"/>
    </source>
</evidence>
<dbReference type="InterPro" id="IPR003961">
    <property type="entry name" value="FN3_dom"/>
</dbReference>
<name>A0A8C6M676_NOTFU</name>
<dbReference type="PROSITE" id="PS50853">
    <property type="entry name" value="FN3"/>
    <property type="match status" value="1"/>
</dbReference>
<protein>
    <recommendedName>
        <fullName evidence="1">Fibronectin type-III domain-containing protein</fullName>
    </recommendedName>
</protein>
<dbReference type="GeneTree" id="ENSGT00940000180480"/>
<reference evidence="2" key="3">
    <citation type="submission" date="2025-09" db="UniProtKB">
        <authorList>
            <consortium name="Ensembl"/>
        </authorList>
    </citation>
    <scope>IDENTIFICATION</scope>
</reference>
<dbReference type="Gene3D" id="2.60.40.10">
    <property type="entry name" value="Immunoglobulins"/>
    <property type="match status" value="1"/>
</dbReference>
<keyword evidence="3" id="KW-1185">Reference proteome</keyword>
<dbReference type="Pfam" id="PF00041">
    <property type="entry name" value="fn3"/>
    <property type="match status" value="1"/>
</dbReference>
<dbReference type="SUPFAM" id="SSF49265">
    <property type="entry name" value="Fibronectin type III"/>
    <property type="match status" value="1"/>
</dbReference>